<comment type="caution">
    <text evidence="2">The sequence shown here is derived from an EMBL/GenBank/DDBJ whole genome shotgun (WGS) entry which is preliminary data.</text>
</comment>
<feature type="compositionally biased region" description="Polar residues" evidence="1">
    <location>
        <begin position="18"/>
        <end position="28"/>
    </location>
</feature>
<feature type="compositionally biased region" description="Low complexity" evidence="1">
    <location>
        <begin position="49"/>
        <end position="61"/>
    </location>
</feature>
<dbReference type="EMBL" id="JAACJP010000003">
    <property type="protein sequence ID" value="KAF5385789.1"/>
    <property type="molecule type" value="Genomic_DNA"/>
</dbReference>
<evidence type="ECO:0000256" key="1">
    <source>
        <dbReference type="SAM" id="MobiDB-lite"/>
    </source>
</evidence>
<evidence type="ECO:0000313" key="3">
    <source>
        <dbReference type="Proteomes" id="UP000565441"/>
    </source>
</evidence>
<gene>
    <name evidence="2" type="ORF">D9615_002556</name>
</gene>
<sequence length="412" mass="46203">MDQPDSHNLQLEREGCEISSSNLLQTVSTRKDVEFSQTPIGRRMESKRTSSQILTQTSSSSEVQISFKKLPSSTSSKSSTLLSTTPNPEQGPSRNVSPSSMTLSTPRVNDMQVEQSLRALNQRSQRKERLLIESDSGQESGSEYDRDDGNTRKRKRKIDERRLPWYRKEMLARAFCNPLIAKTRETLELFGRDPLKVKQLIGFALSAPSGFPSSEWDNIIRGNAIDLDVVLSSLHHVSAPKEIRGRIGQVEISLGHSEPTRKVETSGQWISAWNTACKAIRFAFEHREEELREYSKYIEGLFSSRVVSSHNNVILFDKAVRAHVGGGQRILLTETNKFAWLFSAILMPEGIYYKRNSSKRPSGSGGAKFASTCNRFNSTRGCTKSKSECRWRHACRKCGSIGHGGHTCAEAI</sequence>
<feature type="region of interest" description="Disordered" evidence="1">
    <location>
        <begin position="122"/>
        <end position="155"/>
    </location>
</feature>
<proteinExistence type="predicted"/>
<feature type="compositionally biased region" description="Basic and acidic residues" evidence="1">
    <location>
        <begin position="143"/>
        <end position="155"/>
    </location>
</feature>
<feature type="compositionally biased region" description="Low complexity" evidence="1">
    <location>
        <begin position="68"/>
        <end position="86"/>
    </location>
</feature>
<evidence type="ECO:0000313" key="2">
    <source>
        <dbReference type="EMBL" id="KAF5385789.1"/>
    </source>
</evidence>
<dbReference type="Proteomes" id="UP000565441">
    <property type="component" value="Unassembled WGS sequence"/>
</dbReference>
<accession>A0A8H5HMD8</accession>
<feature type="region of interest" description="Disordered" evidence="1">
    <location>
        <begin position="1"/>
        <end position="107"/>
    </location>
</feature>
<organism evidence="2 3">
    <name type="scientific">Tricholomella constricta</name>
    <dbReference type="NCBI Taxonomy" id="117010"/>
    <lineage>
        <taxon>Eukaryota</taxon>
        <taxon>Fungi</taxon>
        <taxon>Dikarya</taxon>
        <taxon>Basidiomycota</taxon>
        <taxon>Agaricomycotina</taxon>
        <taxon>Agaricomycetes</taxon>
        <taxon>Agaricomycetidae</taxon>
        <taxon>Agaricales</taxon>
        <taxon>Tricholomatineae</taxon>
        <taxon>Lyophyllaceae</taxon>
        <taxon>Tricholomella</taxon>
    </lineage>
</organism>
<evidence type="ECO:0008006" key="4">
    <source>
        <dbReference type="Google" id="ProtNLM"/>
    </source>
</evidence>
<reference evidence="2 3" key="1">
    <citation type="journal article" date="2020" name="ISME J.">
        <title>Uncovering the hidden diversity of litter-decomposition mechanisms in mushroom-forming fungi.</title>
        <authorList>
            <person name="Floudas D."/>
            <person name="Bentzer J."/>
            <person name="Ahren D."/>
            <person name="Johansson T."/>
            <person name="Persson P."/>
            <person name="Tunlid A."/>
        </authorList>
    </citation>
    <scope>NUCLEOTIDE SEQUENCE [LARGE SCALE GENOMIC DNA]</scope>
    <source>
        <strain evidence="2 3">CBS 661.87</strain>
    </source>
</reference>
<name>A0A8H5HMD8_9AGAR</name>
<dbReference type="AlphaFoldDB" id="A0A8H5HMD8"/>
<dbReference type="OrthoDB" id="2355984at2759"/>
<protein>
    <recommendedName>
        <fullName evidence="4">C3H1-type domain-containing protein</fullName>
    </recommendedName>
</protein>
<keyword evidence="3" id="KW-1185">Reference proteome</keyword>
<feature type="compositionally biased region" description="Polar residues" evidence="1">
    <location>
        <begin position="87"/>
        <end position="107"/>
    </location>
</feature>